<dbReference type="KEGG" id="pyg:AWM70_20620"/>
<sequence>MFPENDGRKTARDNTPVKRPLLSTISAFGSSAILLCTCPLSPQFRYQPSGKPRKGFGPERYVSDFVDKYVVPFKPARDRINIRRFDPAPDHPQRLHIRPLRGGIDGFAEAITAGSLASRSASSSSRMPG</sequence>
<organism evidence="1 2">
    <name type="scientific">Paenibacillus yonginensis</name>
    <dbReference type="NCBI Taxonomy" id="1462996"/>
    <lineage>
        <taxon>Bacteria</taxon>
        <taxon>Bacillati</taxon>
        <taxon>Bacillota</taxon>
        <taxon>Bacilli</taxon>
        <taxon>Bacillales</taxon>
        <taxon>Paenibacillaceae</taxon>
        <taxon>Paenibacillus</taxon>
    </lineage>
</organism>
<keyword evidence="2" id="KW-1185">Reference proteome</keyword>
<evidence type="ECO:0000313" key="2">
    <source>
        <dbReference type="Proteomes" id="UP000092573"/>
    </source>
</evidence>
<dbReference type="AlphaFoldDB" id="A0A1B1N5J0"/>
<accession>A0A1B1N5J0</accession>
<name>A0A1B1N5J0_9BACL</name>
<proteinExistence type="predicted"/>
<evidence type="ECO:0000313" key="1">
    <source>
        <dbReference type="EMBL" id="ANS76686.1"/>
    </source>
</evidence>
<dbReference type="Proteomes" id="UP000092573">
    <property type="component" value="Chromosome"/>
</dbReference>
<dbReference type="EMBL" id="CP014167">
    <property type="protein sequence ID" value="ANS76686.1"/>
    <property type="molecule type" value="Genomic_DNA"/>
</dbReference>
<protein>
    <submittedName>
        <fullName evidence="1">Uncharacterized protein</fullName>
    </submittedName>
</protein>
<reference evidence="1 2" key="1">
    <citation type="submission" date="2016-01" db="EMBL/GenBank/DDBJ databases">
        <title>Complete Genome Sequence of Paenibacillus yonginensis DCY84, a novel Plant Growth-Promoting Bacteria with Elicitation of Induced Systemic Resistance.</title>
        <authorList>
            <person name="Kim Y.J."/>
            <person name="Yang D.C."/>
            <person name="Sukweenadhi J."/>
        </authorList>
    </citation>
    <scope>NUCLEOTIDE SEQUENCE [LARGE SCALE GENOMIC DNA]</scope>
    <source>
        <strain evidence="1 2">DCY84</strain>
    </source>
</reference>
<gene>
    <name evidence="1" type="ORF">AWM70_20620</name>
</gene>